<keyword evidence="2" id="KW-0472">Membrane</keyword>
<organism evidence="3 4">
    <name type="scientific">Pristionchus entomophagus</name>
    <dbReference type="NCBI Taxonomy" id="358040"/>
    <lineage>
        <taxon>Eukaryota</taxon>
        <taxon>Metazoa</taxon>
        <taxon>Ecdysozoa</taxon>
        <taxon>Nematoda</taxon>
        <taxon>Chromadorea</taxon>
        <taxon>Rhabditida</taxon>
        <taxon>Rhabditina</taxon>
        <taxon>Diplogasteromorpha</taxon>
        <taxon>Diplogasteroidea</taxon>
        <taxon>Neodiplogasteridae</taxon>
        <taxon>Pristionchus</taxon>
    </lineage>
</organism>
<dbReference type="EMBL" id="BTSX01000002">
    <property type="protein sequence ID" value="GMS87057.1"/>
    <property type="molecule type" value="Genomic_DNA"/>
</dbReference>
<evidence type="ECO:0000313" key="3">
    <source>
        <dbReference type="EMBL" id="GMS87057.1"/>
    </source>
</evidence>
<comment type="caution">
    <text evidence="3">The sequence shown here is derived from an EMBL/GenBank/DDBJ whole genome shotgun (WGS) entry which is preliminary data.</text>
</comment>
<sequence length="203" mass="22888">VIPRDDPRGAPVCGDRSSPDSDPTMTGQHSQLVYLFVYLALFVSTANAVIIEEQWVAVKDWFSRIKNFITDGPATTTTTTTTPAPRFKPRGTLGPLQRQPSRLHMNAQFRGAGCEIYYRVFATQSLLADGERVYEPLTYESGHCSHDCYQDKYTGKWVCCKPMKREPVELYYFRNASSELRHRSVDNAAIISCDYSSGVLTQD</sequence>
<reference evidence="3" key="1">
    <citation type="submission" date="2023-10" db="EMBL/GenBank/DDBJ databases">
        <title>Genome assembly of Pristionchus species.</title>
        <authorList>
            <person name="Yoshida K."/>
            <person name="Sommer R.J."/>
        </authorList>
    </citation>
    <scope>NUCLEOTIDE SEQUENCE</scope>
    <source>
        <strain evidence="3">RS0144</strain>
    </source>
</reference>
<name>A0AAV5SUM7_9BILA</name>
<dbReference type="AlphaFoldDB" id="A0AAV5SUM7"/>
<feature type="non-terminal residue" evidence="3">
    <location>
        <position position="1"/>
    </location>
</feature>
<feature type="transmembrane region" description="Helical" evidence="2">
    <location>
        <begin position="32"/>
        <end position="51"/>
    </location>
</feature>
<evidence type="ECO:0000313" key="4">
    <source>
        <dbReference type="Proteomes" id="UP001432027"/>
    </source>
</evidence>
<keyword evidence="2" id="KW-0812">Transmembrane</keyword>
<gene>
    <name evidence="3" type="ORF">PENTCL1PPCAC_9232</name>
</gene>
<feature type="region of interest" description="Disordered" evidence="1">
    <location>
        <begin position="1"/>
        <end position="25"/>
    </location>
</feature>
<evidence type="ECO:0000256" key="2">
    <source>
        <dbReference type="SAM" id="Phobius"/>
    </source>
</evidence>
<dbReference type="Proteomes" id="UP001432027">
    <property type="component" value="Unassembled WGS sequence"/>
</dbReference>
<protein>
    <submittedName>
        <fullName evidence="3">Uncharacterized protein</fullName>
    </submittedName>
</protein>
<keyword evidence="4" id="KW-1185">Reference proteome</keyword>
<proteinExistence type="predicted"/>
<accession>A0AAV5SUM7</accession>
<keyword evidence="2" id="KW-1133">Transmembrane helix</keyword>
<evidence type="ECO:0000256" key="1">
    <source>
        <dbReference type="SAM" id="MobiDB-lite"/>
    </source>
</evidence>